<proteinExistence type="predicted"/>
<dbReference type="AlphaFoldDB" id="A0A8T1GV77"/>
<dbReference type="Proteomes" id="UP000760860">
    <property type="component" value="Unassembled WGS sequence"/>
</dbReference>
<name>A0A8T1GV77_9STRA</name>
<organism evidence="1 2">
    <name type="scientific">Phytophthora cactorum</name>
    <dbReference type="NCBI Taxonomy" id="29920"/>
    <lineage>
        <taxon>Eukaryota</taxon>
        <taxon>Sar</taxon>
        <taxon>Stramenopiles</taxon>
        <taxon>Oomycota</taxon>
        <taxon>Peronosporomycetes</taxon>
        <taxon>Peronosporales</taxon>
        <taxon>Peronosporaceae</taxon>
        <taxon>Phytophthora</taxon>
    </lineage>
</organism>
<sequence length="122" mass="13441">MCVCVCFSYDALLAPSIASYYLTGGGADVACYFHVIQTTSLYALVVAEAHRLEIGPATLIGYHTRVAMCVLARSSGLNSRDAVEEYYGKIYGYEGTEYEAPRLARRFPIKSSFTAATRQYVQ</sequence>
<evidence type="ECO:0000313" key="2">
    <source>
        <dbReference type="Proteomes" id="UP000760860"/>
    </source>
</evidence>
<evidence type="ECO:0000313" key="1">
    <source>
        <dbReference type="EMBL" id="KAG3193023.1"/>
    </source>
</evidence>
<protein>
    <submittedName>
        <fullName evidence="1">Uncharacterized protein</fullName>
    </submittedName>
</protein>
<reference evidence="1" key="1">
    <citation type="submission" date="2018-05" db="EMBL/GenBank/DDBJ databases">
        <title>Effector identification in a new, highly contiguous assembly of the strawberry crown rot pathogen Phytophthora cactorum.</title>
        <authorList>
            <person name="Armitage A.D."/>
            <person name="Nellist C.F."/>
            <person name="Bates H."/>
            <person name="Vickerstaff R.J."/>
            <person name="Harrison R.J."/>
        </authorList>
    </citation>
    <scope>NUCLEOTIDE SEQUENCE</scope>
    <source>
        <strain evidence="1">P421</strain>
    </source>
</reference>
<dbReference type="EMBL" id="RCMV01004765">
    <property type="protein sequence ID" value="KAG3193023.1"/>
    <property type="molecule type" value="Genomic_DNA"/>
</dbReference>
<dbReference type="VEuPathDB" id="FungiDB:PC110_g22730"/>
<comment type="caution">
    <text evidence="1">The sequence shown here is derived from an EMBL/GenBank/DDBJ whole genome shotgun (WGS) entry which is preliminary data.</text>
</comment>
<feature type="non-terminal residue" evidence="1">
    <location>
        <position position="1"/>
    </location>
</feature>
<gene>
    <name evidence="1" type="ORF">PC129_g25015</name>
</gene>
<accession>A0A8T1GV77</accession>